<gene>
    <name evidence="1" type="ORF">AVEN_71376_1</name>
</gene>
<dbReference type="AlphaFoldDB" id="A0A4Y2BJ19"/>
<proteinExistence type="predicted"/>
<comment type="caution">
    <text evidence="1">The sequence shown here is derived from an EMBL/GenBank/DDBJ whole genome shotgun (WGS) entry which is preliminary data.</text>
</comment>
<dbReference type="EMBL" id="BGPR01000081">
    <property type="protein sequence ID" value="GBL91737.1"/>
    <property type="molecule type" value="Genomic_DNA"/>
</dbReference>
<sequence length="117" mass="13603">MCPVLFVHRTIHQTQDNADIMNEPDHILHIKKALLMLNKLAIVMSCKGLMDKIFKVLKKTASERRIVSAVPVRWAVTTRQVQQTTNGQRFLLPLIARHFERSQQCLSKLSVEFYLYI</sequence>
<keyword evidence="2" id="KW-1185">Reference proteome</keyword>
<name>A0A4Y2BJ19_ARAVE</name>
<dbReference type="Proteomes" id="UP000499080">
    <property type="component" value="Unassembled WGS sequence"/>
</dbReference>
<accession>A0A4Y2BJ19</accession>
<protein>
    <submittedName>
        <fullName evidence="1">Uncharacterized protein</fullName>
    </submittedName>
</protein>
<evidence type="ECO:0000313" key="1">
    <source>
        <dbReference type="EMBL" id="GBL91737.1"/>
    </source>
</evidence>
<evidence type="ECO:0000313" key="2">
    <source>
        <dbReference type="Proteomes" id="UP000499080"/>
    </source>
</evidence>
<organism evidence="1 2">
    <name type="scientific">Araneus ventricosus</name>
    <name type="common">Orbweaver spider</name>
    <name type="synonym">Epeira ventricosa</name>
    <dbReference type="NCBI Taxonomy" id="182803"/>
    <lineage>
        <taxon>Eukaryota</taxon>
        <taxon>Metazoa</taxon>
        <taxon>Ecdysozoa</taxon>
        <taxon>Arthropoda</taxon>
        <taxon>Chelicerata</taxon>
        <taxon>Arachnida</taxon>
        <taxon>Araneae</taxon>
        <taxon>Araneomorphae</taxon>
        <taxon>Entelegynae</taxon>
        <taxon>Araneoidea</taxon>
        <taxon>Araneidae</taxon>
        <taxon>Araneus</taxon>
    </lineage>
</organism>
<reference evidence="1 2" key="1">
    <citation type="journal article" date="2019" name="Sci. Rep.">
        <title>Orb-weaving spider Araneus ventricosus genome elucidates the spidroin gene catalogue.</title>
        <authorList>
            <person name="Kono N."/>
            <person name="Nakamura H."/>
            <person name="Ohtoshi R."/>
            <person name="Moran D.A.P."/>
            <person name="Shinohara A."/>
            <person name="Yoshida Y."/>
            <person name="Fujiwara M."/>
            <person name="Mori M."/>
            <person name="Tomita M."/>
            <person name="Arakawa K."/>
        </authorList>
    </citation>
    <scope>NUCLEOTIDE SEQUENCE [LARGE SCALE GENOMIC DNA]</scope>
</reference>